<dbReference type="Proteomes" id="UP000252519">
    <property type="component" value="Unassembled WGS sequence"/>
</dbReference>
<keyword evidence="2" id="KW-1185">Reference proteome</keyword>
<protein>
    <submittedName>
        <fullName evidence="1">Uncharacterized protein</fullName>
    </submittedName>
</protein>
<proteinExistence type="predicted"/>
<comment type="caution">
    <text evidence="1">The sequence shown here is derived from an EMBL/GenBank/DDBJ whole genome shotgun (WGS) entry which is preliminary data.</text>
</comment>
<dbReference type="EMBL" id="JOJR01001214">
    <property type="protein sequence ID" value="RCN31794.1"/>
    <property type="molecule type" value="Genomic_DNA"/>
</dbReference>
<organism evidence="1 2">
    <name type="scientific">Ancylostoma caninum</name>
    <name type="common">Dog hookworm</name>
    <dbReference type="NCBI Taxonomy" id="29170"/>
    <lineage>
        <taxon>Eukaryota</taxon>
        <taxon>Metazoa</taxon>
        <taxon>Ecdysozoa</taxon>
        <taxon>Nematoda</taxon>
        <taxon>Chromadorea</taxon>
        <taxon>Rhabditida</taxon>
        <taxon>Rhabditina</taxon>
        <taxon>Rhabditomorpha</taxon>
        <taxon>Strongyloidea</taxon>
        <taxon>Ancylostomatidae</taxon>
        <taxon>Ancylostomatinae</taxon>
        <taxon>Ancylostoma</taxon>
    </lineage>
</organism>
<evidence type="ECO:0000313" key="2">
    <source>
        <dbReference type="Proteomes" id="UP000252519"/>
    </source>
</evidence>
<reference evidence="1 2" key="1">
    <citation type="submission" date="2014-10" db="EMBL/GenBank/DDBJ databases">
        <title>Draft genome of the hookworm Ancylostoma caninum.</title>
        <authorList>
            <person name="Mitreva M."/>
        </authorList>
    </citation>
    <scope>NUCLEOTIDE SEQUENCE [LARGE SCALE GENOMIC DNA]</scope>
    <source>
        <strain evidence="1 2">Baltimore</strain>
    </source>
</reference>
<dbReference type="AlphaFoldDB" id="A0A368FHV6"/>
<evidence type="ECO:0000313" key="1">
    <source>
        <dbReference type="EMBL" id="RCN31794.1"/>
    </source>
</evidence>
<gene>
    <name evidence="1" type="ORF">ANCCAN_22411</name>
</gene>
<name>A0A368FHV6_ANCCA</name>
<sequence length="114" mass="13071">MKTIQQEVNKSVKRVIRKAARNHGYAAYADLIASQVKATVEYDPLKCPAVEEEGTTPPVDYTCIVEDDVVTKIGYKDKRTEDIPHPNQQFLVVLKYKHTGIQLFHKSHHIQKIR</sequence>
<accession>A0A368FHV6</accession>